<feature type="region of interest" description="Disordered" evidence="2">
    <location>
        <begin position="200"/>
        <end position="221"/>
    </location>
</feature>
<dbReference type="Gene3D" id="1.10.287.1490">
    <property type="match status" value="1"/>
</dbReference>
<reference evidence="3" key="1">
    <citation type="journal article" date="2022" name="Int. J. Mol. Sci.">
        <title>Draft Genome of Tanacetum Coccineum: Genomic Comparison of Closely Related Tanacetum-Family Plants.</title>
        <authorList>
            <person name="Yamashiro T."/>
            <person name="Shiraishi A."/>
            <person name="Nakayama K."/>
            <person name="Satake H."/>
        </authorList>
    </citation>
    <scope>NUCLEOTIDE SEQUENCE</scope>
</reference>
<feature type="compositionally biased region" description="Polar residues" evidence="2">
    <location>
        <begin position="200"/>
        <end position="215"/>
    </location>
</feature>
<feature type="coiled-coil region" evidence="1">
    <location>
        <begin position="303"/>
        <end position="337"/>
    </location>
</feature>
<reference evidence="3" key="2">
    <citation type="submission" date="2022-01" db="EMBL/GenBank/DDBJ databases">
        <authorList>
            <person name="Yamashiro T."/>
            <person name="Shiraishi A."/>
            <person name="Satake H."/>
            <person name="Nakayama K."/>
        </authorList>
    </citation>
    <scope>NUCLEOTIDE SEQUENCE</scope>
</reference>
<evidence type="ECO:0000313" key="4">
    <source>
        <dbReference type="Proteomes" id="UP001151760"/>
    </source>
</evidence>
<proteinExistence type="predicted"/>
<name>A0ABQ4XM31_9ASTR</name>
<comment type="caution">
    <text evidence="3">The sequence shown here is derived from an EMBL/GenBank/DDBJ whole genome shotgun (WGS) entry which is preliminary data.</text>
</comment>
<evidence type="ECO:0000313" key="3">
    <source>
        <dbReference type="EMBL" id="GJS65862.1"/>
    </source>
</evidence>
<dbReference type="EMBL" id="BQNB010009608">
    <property type="protein sequence ID" value="GJS65862.1"/>
    <property type="molecule type" value="Genomic_DNA"/>
</dbReference>
<organism evidence="3 4">
    <name type="scientific">Tanacetum coccineum</name>
    <dbReference type="NCBI Taxonomy" id="301880"/>
    <lineage>
        <taxon>Eukaryota</taxon>
        <taxon>Viridiplantae</taxon>
        <taxon>Streptophyta</taxon>
        <taxon>Embryophyta</taxon>
        <taxon>Tracheophyta</taxon>
        <taxon>Spermatophyta</taxon>
        <taxon>Magnoliopsida</taxon>
        <taxon>eudicotyledons</taxon>
        <taxon>Gunneridae</taxon>
        <taxon>Pentapetalae</taxon>
        <taxon>asterids</taxon>
        <taxon>campanulids</taxon>
        <taxon>Asterales</taxon>
        <taxon>Asteraceae</taxon>
        <taxon>Asteroideae</taxon>
        <taxon>Anthemideae</taxon>
        <taxon>Anthemidinae</taxon>
        <taxon>Tanacetum</taxon>
    </lineage>
</organism>
<keyword evidence="1" id="KW-0175">Coiled coil</keyword>
<gene>
    <name evidence="3" type="ORF">Tco_0680426</name>
</gene>
<evidence type="ECO:0008006" key="5">
    <source>
        <dbReference type="Google" id="ProtNLM"/>
    </source>
</evidence>
<evidence type="ECO:0000256" key="2">
    <source>
        <dbReference type="SAM" id="MobiDB-lite"/>
    </source>
</evidence>
<sequence length="569" mass="62719">MRDLPHCEKLNENHTLIRKYPEVFLSIIGLSRTFVDTDVCLTLLIRDKNYRCWLQYSLLLQTILLVNYTIVDELKETCGKKKRKVSFTAGLPPVKKSRSGGIIISEPSSTTAGKTAAAMKKLITHSGQRDDESGSVQDKNVRTRPAPDHFVVLTSGSETLDTDVQTEADTVSPKVTSPIPYVQTEAKAVVAGFVNEIGTSSIPENETGASSSSLGDGSPIDDFYESQTIDSATAHDIYAYLGNQIDAEFLDCLNVNSAQHRDVKVATLKSKLKRLEGEAAYVFVLRRRVSELETEAVGRSKELAGLNAQNAKLLGKVSELESTHDELKGQVSKLKADYVSLCDEIACVSKMRAEFMSIQVAKAQRFTERPAELDARIAELNYDMDTKLYPYIMTAVAGRRWMIVHGLIPIMMKCSQSTEYHAALESPSLWLLIKKCKRVCKLGLSMLEKVSFSLLDQLEALKDSPLELLMSSLTLEGNHGPESISHEILLSDAIAASHNHAEKRKANASSSLAMSRPFVVMPFVSTQETSLVVAYYHISSVAIVDDTVPSAKPHDDLFDTTVLDKPVDP</sequence>
<protein>
    <recommendedName>
        <fullName evidence="5">Transposase (Putative), gypsy type</fullName>
    </recommendedName>
</protein>
<keyword evidence="4" id="KW-1185">Reference proteome</keyword>
<dbReference type="Proteomes" id="UP001151760">
    <property type="component" value="Unassembled WGS sequence"/>
</dbReference>
<accession>A0ABQ4XM31</accession>
<evidence type="ECO:0000256" key="1">
    <source>
        <dbReference type="SAM" id="Coils"/>
    </source>
</evidence>